<name>A0ABQ3NIG4_STRVG</name>
<gene>
    <name evidence="3" type="ORF">Scinn_20290</name>
    <name evidence="4" type="ORF">Scinn_20360</name>
</gene>
<feature type="domain" description="Oxidoreductase molybdopterin-binding" evidence="2">
    <location>
        <begin position="4"/>
        <end position="114"/>
    </location>
</feature>
<sequence>MAKFMLHGDLDHPATLSVADLRGWEQHRAEVVFDCATNGPQRHVFEGALLRDVVAGAGPAYDANRRKDRSRFLLAVSGGDGHHSVLAWAELDADFGDSPVLLATRLDGEDLDEAGAQLVVPSDRCGARYVSAVTHVWFGALGGCLAGRAGRGSGGRCRGSQGGRGRRRGASSSEDNAARRGTGRREPGLIGKTPPGRRTSDRVRRWRGRSRST</sequence>
<keyword evidence="5" id="KW-1185">Reference proteome</keyword>
<reference evidence="5" key="1">
    <citation type="submission" date="2020-09" db="EMBL/GenBank/DDBJ databases">
        <title>Whole genome shotgun sequence of Streptomyces cinnamonensis NBRC 15873.</title>
        <authorList>
            <person name="Komaki H."/>
            <person name="Tamura T."/>
        </authorList>
    </citation>
    <scope>NUCLEOTIDE SEQUENCE [LARGE SCALE GENOMIC DNA]</scope>
    <source>
        <strain evidence="5">NBRC 15873</strain>
    </source>
</reference>
<accession>A0ABQ3NIG4</accession>
<proteinExistence type="predicted"/>
<evidence type="ECO:0000259" key="2">
    <source>
        <dbReference type="Pfam" id="PF00174"/>
    </source>
</evidence>
<dbReference type="InterPro" id="IPR000572">
    <property type="entry name" value="OxRdtase_Mopterin-bd_dom"/>
</dbReference>
<feature type="region of interest" description="Disordered" evidence="1">
    <location>
        <begin position="150"/>
        <end position="213"/>
    </location>
</feature>
<evidence type="ECO:0000256" key="1">
    <source>
        <dbReference type="SAM" id="MobiDB-lite"/>
    </source>
</evidence>
<dbReference type="InterPro" id="IPR036374">
    <property type="entry name" value="OxRdtase_Mopterin-bd_sf"/>
</dbReference>
<feature type="compositionally biased region" description="Gly residues" evidence="1">
    <location>
        <begin position="150"/>
        <end position="163"/>
    </location>
</feature>
<organism evidence="4 5">
    <name type="scientific">Streptomyces virginiae</name>
    <name type="common">Streptomyces cinnamonensis</name>
    <dbReference type="NCBI Taxonomy" id="1961"/>
    <lineage>
        <taxon>Bacteria</taxon>
        <taxon>Bacillati</taxon>
        <taxon>Actinomycetota</taxon>
        <taxon>Actinomycetes</taxon>
        <taxon>Kitasatosporales</taxon>
        <taxon>Streptomycetaceae</taxon>
        <taxon>Streptomyces</taxon>
    </lineage>
</organism>
<dbReference type="EMBL" id="BNDV01000007">
    <property type="protein sequence ID" value="GHI12573.1"/>
    <property type="molecule type" value="Genomic_DNA"/>
</dbReference>
<dbReference type="Proteomes" id="UP000660554">
    <property type="component" value="Unassembled WGS sequence"/>
</dbReference>
<feature type="compositionally biased region" description="Basic residues" evidence="1">
    <location>
        <begin position="204"/>
        <end position="213"/>
    </location>
</feature>
<reference evidence="4" key="2">
    <citation type="submission" date="2024-05" db="EMBL/GenBank/DDBJ databases">
        <title>Whole genome shotgun sequence of Streptomyces cinnamonensis NBRC 15873.</title>
        <authorList>
            <person name="Komaki H."/>
            <person name="Tamura T."/>
        </authorList>
    </citation>
    <scope>NUCLEOTIDE SEQUENCE</scope>
    <source>
        <strain evidence="4">NBRC 15873</strain>
    </source>
</reference>
<dbReference type="Gene3D" id="3.90.420.10">
    <property type="entry name" value="Oxidoreductase, molybdopterin-binding domain"/>
    <property type="match status" value="1"/>
</dbReference>
<dbReference type="Pfam" id="PF00174">
    <property type="entry name" value="Oxidored_molyb"/>
    <property type="match status" value="1"/>
</dbReference>
<protein>
    <recommendedName>
        <fullName evidence="2">Oxidoreductase molybdopterin-binding domain-containing protein</fullName>
    </recommendedName>
</protein>
<evidence type="ECO:0000313" key="4">
    <source>
        <dbReference type="EMBL" id="GHI12573.1"/>
    </source>
</evidence>
<evidence type="ECO:0000313" key="5">
    <source>
        <dbReference type="Proteomes" id="UP000660554"/>
    </source>
</evidence>
<comment type="caution">
    <text evidence="4">The sequence shown here is derived from an EMBL/GenBank/DDBJ whole genome shotgun (WGS) entry which is preliminary data.</text>
</comment>
<dbReference type="EMBL" id="BNDV01000007">
    <property type="protein sequence ID" value="GHI12566.1"/>
    <property type="molecule type" value="Genomic_DNA"/>
</dbReference>
<evidence type="ECO:0000313" key="3">
    <source>
        <dbReference type="EMBL" id="GHI12566.1"/>
    </source>
</evidence>
<dbReference type="SUPFAM" id="SSF56524">
    <property type="entry name" value="Oxidoreductase molybdopterin-binding domain"/>
    <property type="match status" value="1"/>
</dbReference>